<accession>R9HT76</accession>
<dbReference type="HOGENOM" id="CLU_2635100_0_0_10"/>
<name>R9HT76_BACUN</name>
<proteinExistence type="predicted"/>
<comment type="caution">
    <text evidence="1">The sequence shown here is derived from an EMBL/GenBank/DDBJ whole genome shotgun (WGS) entry which is preliminary data.</text>
</comment>
<gene>
    <name evidence="1" type="ORF">C801_02994</name>
</gene>
<dbReference type="RefSeq" id="WP_016273847.1">
    <property type="nucleotide sequence ID" value="NZ_KE159487.1"/>
</dbReference>
<organism evidence="1 2">
    <name type="scientific">Bacteroides uniformis dnLKV2</name>
    <dbReference type="NCBI Taxonomy" id="1235787"/>
    <lineage>
        <taxon>Bacteria</taxon>
        <taxon>Pseudomonadati</taxon>
        <taxon>Bacteroidota</taxon>
        <taxon>Bacteroidia</taxon>
        <taxon>Bacteroidales</taxon>
        <taxon>Bacteroidaceae</taxon>
        <taxon>Bacteroides</taxon>
    </lineage>
</organism>
<dbReference type="Proteomes" id="UP000014212">
    <property type="component" value="Unassembled WGS sequence"/>
</dbReference>
<dbReference type="AlphaFoldDB" id="R9HT76"/>
<dbReference type="PATRIC" id="fig|1235787.3.peg.3039"/>
<sequence>MMTVIEKQYMDAVIAMNRRLQSSQPDWEQRRYEIAKDAMCAILGNPAIVDKVTEEGEPAWGAPVAIAKTAVTLAGLLVKELEKQKSDD</sequence>
<dbReference type="EMBL" id="ASSO01000009">
    <property type="protein sequence ID" value="EOS07217.1"/>
    <property type="molecule type" value="Genomic_DNA"/>
</dbReference>
<evidence type="ECO:0000313" key="1">
    <source>
        <dbReference type="EMBL" id="EOS07217.1"/>
    </source>
</evidence>
<protein>
    <submittedName>
        <fullName evidence="1">Uncharacterized protein</fullName>
    </submittedName>
</protein>
<reference evidence="1 2" key="1">
    <citation type="submission" date="2013-04" db="EMBL/GenBank/DDBJ databases">
        <title>The Genome Sequence of Bacteroides uniformis dnLKV2.</title>
        <authorList>
            <consortium name="The Broad Institute Genomics Platform"/>
            <consortium name="The Broad Institute Genome Sequencing Center for Infectious Disease"/>
            <person name="Earl A."/>
            <person name="Xavier R."/>
            <person name="Kuhn K."/>
            <person name="Stappenbeck T."/>
            <person name="Walker B."/>
            <person name="Young S."/>
            <person name="Zeng Q."/>
            <person name="Gargeya S."/>
            <person name="Fitzgerald M."/>
            <person name="Haas B."/>
            <person name="Abouelleil A."/>
            <person name="Allen A.W."/>
            <person name="Alvarado L."/>
            <person name="Arachchi H.M."/>
            <person name="Berlin A.M."/>
            <person name="Chapman S.B."/>
            <person name="Gainer-Dewar J."/>
            <person name="Goldberg J."/>
            <person name="Griggs A."/>
            <person name="Gujja S."/>
            <person name="Hansen M."/>
            <person name="Howarth C."/>
            <person name="Imamovic A."/>
            <person name="Ireland A."/>
            <person name="Larimer J."/>
            <person name="McCowan C."/>
            <person name="Murphy C."/>
            <person name="Pearson M."/>
            <person name="Poon T.W."/>
            <person name="Priest M."/>
            <person name="Roberts A."/>
            <person name="Saif S."/>
            <person name="Shea T."/>
            <person name="Sisk P."/>
            <person name="Sykes S."/>
            <person name="Wortman J."/>
            <person name="Nusbaum C."/>
            <person name="Birren B."/>
        </authorList>
    </citation>
    <scope>NUCLEOTIDE SEQUENCE [LARGE SCALE GENOMIC DNA]</scope>
    <source>
        <strain evidence="2">dnLKV2</strain>
    </source>
</reference>
<evidence type="ECO:0000313" key="2">
    <source>
        <dbReference type="Proteomes" id="UP000014212"/>
    </source>
</evidence>